<dbReference type="RefSeq" id="WP_032136040.1">
    <property type="nucleotide sequence ID" value="NZ_AP025562.1"/>
</dbReference>
<evidence type="ECO:0000256" key="1">
    <source>
        <dbReference type="SAM" id="Phobius"/>
    </source>
</evidence>
<keyword evidence="1" id="KW-1133">Transmembrane helix</keyword>
<dbReference type="EMBL" id="VVXH01000007">
    <property type="protein sequence ID" value="KAA2378481.1"/>
    <property type="molecule type" value="Genomic_DNA"/>
</dbReference>
<dbReference type="Proteomes" id="UP000323119">
    <property type="component" value="Unassembled WGS sequence"/>
</dbReference>
<keyword evidence="1" id="KW-0472">Membrane</keyword>
<keyword evidence="1" id="KW-0812">Transmembrane</keyword>
<reference evidence="5" key="1">
    <citation type="submission" date="2017-04" db="EMBL/GenBank/DDBJ databases">
        <title>Function of individual gut microbiota members based on whole genome sequencing of pure cultures obtained from chicken caecum.</title>
        <authorList>
            <person name="Medvecky M."/>
            <person name="Cejkova D."/>
            <person name="Polansky O."/>
            <person name="Karasova D."/>
            <person name="Kubasova T."/>
            <person name="Cizek A."/>
            <person name="Rychlik I."/>
        </authorList>
    </citation>
    <scope>NUCLEOTIDE SEQUENCE [LARGE SCALE GENOMIC DNA]</scope>
    <source>
        <strain evidence="5">An90</strain>
    </source>
</reference>
<gene>
    <name evidence="4" type="ORF">B5G41_01200</name>
    <name evidence="3" type="ORF">F2S36_05780</name>
    <name evidence="2" type="ORF">F2Y10_08630</name>
</gene>
<evidence type="ECO:0000313" key="5">
    <source>
        <dbReference type="Proteomes" id="UP000195772"/>
    </source>
</evidence>
<dbReference type="OrthoDB" id="9786064at2"/>
<dbReference type="Proteomes" id="UP000195772">
    <property type="component" value="Unassembled WGS sequence"/>
</dbReference>
<sequence>MMYKKLSNGISWVLHPFLLPLYLIVVLLTLTVFAHYPANVKFYLLWVVVLYAMIIPLLALGVLRSLGRISDFKVDNRRERLLPLLVGAVCYVLCAITIAKIPSAIFLRKFMIAAACCEVLCFVVSFYWKISLHLTAMGAAVALLVVMNVAGVGNMMVPLMVAILCAGALASARLYLGCHNGQQVLAGFCGGFAVATLAVLFL</sequence>
<evidence type="ECO:0008006" key="8">
    <source>
        <dbReference type="Google" id="ProtNLM"/>
    </source>
</evidence>
<dbReference type="eggNOG" id="COG0671">
    <property type="taxonomic scope" value="Bacteria"/>
</dbReference>
<evidence type="ECO:0000313" key="3">
    <source>
        <dbReference type="EMBL" id="KAA2562466.1"/>
    </source>
</evidence>
<organism evidence="4 5">
    <name type="scientific">Alistipes onderdonkii</name>
    <dbReference type="NCBI Taxonomy" id="328813"/>
    <lineage>
        <taxon>Bacteria</taxon>
        <taxon>Pseudomonadati</taxon>
        <taxon>Bacteroidota</taxon>
        <taxon>Bacteroidia</taxon>
        <taxon>Bacteroidales</taxon>
        <taxon>Rikenellaceae</taxon>
        <taxon>Alistipes</taxon>
    </lineage>
</organism>
<evidence type="ECO:0000313" key="2">
    <source>
        <dbReference type="EMBL" id="KAA2378481.1"/>
    </source>
</evidence>
<dbReference type="Proteomes" id="UP000322940">
    <property type="component" value="Unassembled WGS sequence"/>
</dbReference>
<feature type="transmembrane region" description="Helical" evidence="1">
    <location>
        <begin position="183"/>
        <end position="201"/>
    </location>
</feature>
<proteinExistence type="predicted"/>
<feature type="transmembrane region" description="Helical" evidence="1">
    <location>
        <begin position="134"/>
        <end position="151"/>
    </location>
</feature>
<feature type="transmembrane region" description="Helical" evidence="1">
    <location>
        <begin position="12"/>
        <end position="36"/>
    </location>
</feature>
<reference evidence="6 7" key="3">
    <citation type="journal article" date="2019" name="Nat. Med.">
        <title>A library of human gut bacterial isolates paired with longitudinal multiomics data enables mechanistic microbiome research.</title>
        <authorList>
            <person name="Poyet M."/>
            <person name="Groussin M."/>
            <person name="Gibbons S.M."/>
            <person name="Avila-Pacheco J."/>
            <person name="Jiang X."/>
            <person name="Kearney S.M."/>
            <person name="Perrotta A.R."/>
            <person name="Berdy B."/>
            <person name="Zhao S."/>
            <person name="Lieberman T.D."/>
            <person name="Swanson P.K."/>
            <person name="Smith M."/>
            <person name="Roesemann S."/>
            <person name="Alexander J.E."/>
            <person name="Rich S.A."/>
            <person name="Livny J."/>
            <person name="Vlamakis H."/>
            <person name="Clish C."/>
            <person name="Bullock K."/>
            <person name="Deik A."/>
            <person name="Scott J."/>
            <person name="Pierce K.A."/>
            <person name="Xavier R.J."/>
            <person name="Alm E.J."/>
        </authorList>
    </citation>
    <scope>NUCLEOTIDE SEQUENCE [LARGE SCALE GENOMIC DNA]</scope>
    <source>
        <strain evidence="3 7">BIOML-A204</strain>
        <strain evidence="2 6">BIOML-A266</strain>
    </source>
</reference>
<accession>A0A1Y3QZ41</accession>
<comment type="caution">
    <text evidence="4">The sequence shown here is derived from an EMBL/GenBank/DDBJ whole genome shotgun (WGS) entry which is preliminary data.</text>
</comment>
<evidence type="ECO:0000313" key="7">
    <source>
        <dbReference type="Proteomes" id="UP000323119"/>
    </source>
</evidence>
<feature type="transmembrane region" description="Helical" evidence="1">
    <location>
        <begin position="105"/>
        <end position="127"/>
    </location>
</feature>
<feature type="transmembrane region" description="Helical" evidence="1">
    <location>
        <begin position="81"/>
        <end position="99"/>
    </location>
</feature>
<protein>
    <recommendedName>
        <fullName evidence="8">Phosphatidic acid phosphatase type 2/haloperoxidase domain-containing protein</fullName>
    </recommendedName>
</protein>
<dbReference type="EMBL" id="NFHB01000001">
    <property type="protein sequence ID" value="OUN04954.1"/>
    <property type="molecule type" value="Genomic_DNA"/>
</dbReference>
<reference evidence="4" key="2">
    <citation type="journal article" date="2018" name="BMC Genomics">
        <title>Whole genome sequencing and function prediction of 133 gut anaerobes isolated from chicken caecum in pure cultures.</title>
        <authorList>
            <person name="Medvecky M."/>
            <person name="Cejkova D."/>
            <person name="Polansky O."/>
            <person name="Karasova D."/>
            <person name="Kubasova T."/>
            <person name="Cizek A."/>
            <person name="Rychlik I."/>
        </authorList>
    </citation>
    <scope>NUCLEOTIDE SEQUENCE</scope>
    <source>
        <strain evidence="4">An90</strain>
    </source>
</reference>
<dbReference type="EMBL" id="VVUY01000004">
    <property type="protein sequence ID" value="KAA2562466.1"/>
    <property type="molecule type" value="Genomic_DNA"/>
</dbReference>
<feature type="transmembrane region" description="Helical" evidence="1">
    <location>
        <begin position="42"/>
        <end position="60"/>
    </location>
</feature>
<evidence type="ECO:0000313" key="4">
    <source>
        <dbReference type="EMBL" id="OUN04954.1"/>
    </source>
</evidence>
<feature type="transmembrane region" description="Helical" evidence="1">
    <location>
        <begin position="157"/>
        <end position="176"/>
    </location>
</feature>
<evidence type="ECO:0000313" key="6">
    <source>
        <dbReference type="Proteomes" id="UP000322940"/>
    </source>
</evidence>
<dbReference type="AlphaFoldDB" id="A0A1Y3QZ41"/>
<name>A0A1Y3QZ41_9BACT</name>